<keyword evidence="3" id="KW-0678">Repressor</keyword>
<evidence type="ECO:0000256" key="1">
    <source>
        <dbReference type="ARBA" id="ARBA00004123"/>
    </source>
</evidence>
<dbReference type="GO" id="GO:0005634">
    <property type="term" value="C:nucleus"/>
    <property type="evidence" value="ECO:0007669"/>
    <property type="project" value="UniProtKB-SubCell"/>
</dbReference>
<feature type="region of interest" description="Disordered" evidence="10">
    <location>
        <begin position="218"/>
        <end position="340"/>
    </location>
</feature>
<evidence type="ECO:0000313" key="12">
    <source>
        <dbReference type="EMBL" id="CCA76600.1"/>
    </source>
</evidence>
<dbReference type="PANTHER" id="PTHR13831">
    <property type="entry name" value="MEMBER OF THE HIR1 FAMILY OF WD-REPEAT PROTEINS"/>
    <property type="match status" value="1"/>
</dbReference>
<dbReference type="Pfam" id="PF07569">
    <property type="entry name" value="Hira"/>
    <property type="match status" value="1"/>
</dbReference>
<comment type="caution">
    <text evidence="12">The sequence shown here is derived from an EMBL/GenBank/DDBJ whole genome shotgun (WGS) entry which is preliminary data.</text>
</comment>
<evidence type="ECO:0000256" key="2">
    <source>
        <dbReference type="ARBA" id="ARBA00007306"/>
    </source>
</evidence>
<keyword evidence="8" id="KW-0804">Transcription</keyword>
<dbReference type="InterPro" id="IPR015943">
    <property type="entry name" value="WD40/YVTN_repeat-like_dom_sf"/>
</dbReference>
<dbReference type="Pfam" id="PF09453">
    <property type="entry name" value="HIRA_B"/>
    <property type="match status" value="1"/>
</dbReference>
<sequence>MSLVGHENTVEVAAYNPRLFKRDSSIPLPANSPAKRSVVSVSDLVDDEPPETVFSVVALGADDRSISVWRTTDARPLVVAKEVFDRQILDLGWAWDGQSIWACSSDGTIAVLDFSVSEGAHGRKGEMEGITSAQETKDYIKSFEFPWPPPVEANYAGYANGYQPNAQVQYQHNAYAPAPYQDSGYGGSRPGMPTPMQSSVGVGHAPPPINQAQKVTMTKSGKKRIQPTFLGGGSAVMTSSGAMPPPASSPMKNGYAPSPIGAPGEAPRGGRGMDWAADSYNQPSGSGSRSSRSGSMSRPADGRPPGHGFQLPPGSRVPGTGEARVLMQPPNVSPRRQNAPVGAGNYPYVLGLEVPVVRSHVSAGHPGDLVIEGRNPDEPNVPTEIVCAHGSSILWADFVPARVLAVVKTPALYAASLEDSSIIVYTPAGRRAMPTLSLDAPISIIAAAGKYLMAICVNGSFHTWNVHTRTSTIPPTSIANQVHGGTGGITQAKIYENGVSLITLASGTSIAWDPDLSAWVRLAENWWRQSTSQPPRTPSRPGRQSEPGLSPIAAHHTGSEETPLSAALRLGALETRLYASKLLGSAADYREVLMTYAAKLAEDNLVERADELVRELCGPVFWDPTRPEMGTSIKWNPKILGLNKRDLLQEALPILARGRALSRMAQDWQVLLARIETERNEA</sequence>
<dbReference type="EMBL" id="CAFZ01000858">
    <property type="protein sequence ID" value="CCA76600.1"/>
    <property type="molecule type" value="Genomic_DNA"/>
</dbReference>
<evidence type="ECO:0000313" key="13">
    <source>
        <dbReference type="Proteomes" id="UP000007148"/>
    </source>
</evidence>
<dbReference type="OMA" id="WVTHDGY"/>
<dbReference type="GO" id="GO:0006355">
    <property type="term" value="P:regulation of DNA-templated transcription"/>
    <property type="evidence" value="ECO:0007669"/>
    <property type="project" value="InterPro"/>
</dbReference>
<dbReference type="InterPro" id="IPR031120">
    <property type="entry name" value="HIR1-like"/>
</dbReference>
<evidence type="ECO:0000256" key="8">
    <source>
        <dbReference type="ARBA" id="ARBA00023163"/>
    </source>
</evidence>
<dbReference type="HOGENOM" id="CLU_004372_2_0_1"/>
<comment type="similarity">
    <text evidence="2">Belongs to the WD repeat HIR1 family.</text>
</comment>
<dbReference type="GO" id="GO:0031491">
    <property type="term" value="F:nucleosome binding"/>
    <property type="evidence" value="ECO:0007669"/>
    <property type="project" value="TreeGrafter"/>
</dbReference>
<gene>
    <name evidence="12" type="ORF">PIIN_10591</name>
</gene>
<evidence type="ECO:0000256" key="4">
    <source>
        <dbReference type="ARBA" id="ARBA00022574"/>
    </source>
</evidence>
<organism evidence="12 13">
    <name type="scientific">Serendipita indica (strain DSM 11827)</name>
    <name type="common">Root endophyte fungus</name>
    <name type="synonym">Piriformospora indica</name>
    <dbReference type="NCBI Taxonomy" id="1109443"/>
    <lineage>
        <taxon>Eukaryota</taxon>
        <taxon>Fungi</taxon>
        <taxon>Dikarya</taxon>
        <taxon>Basidiomycota</taxon>
        <taxon>Agaricomycotina</taxon>
        <taxon>Agaricomycetes</taxon>
        <taxon>Sebacinales</taxon>
        <taxon>Serendipitaceae</taxon>
        <taxon>Serendipita</taxon>
    </lineage>
</organism>
<protein>
    <submittedName>
        <fullName evidence="12">Related to histone transcription regulator</fullName>
    </submittedName>
</protein>
<dbReference type="GO" id="GO:0000785">
    <property type="term" value="C:chromatin"/>
    <property type="evidence" value="ECO:0007669"/>
    <property type="project" value="TreeGrafter"/>
</dbReference>
<comment type="subcellular location">
    <subcellularLocation>
        <location evidence="1">Nucleus</location>
    </subcellularLocation>
</comment>
<evidence type="ECO:0000256" key="7">
    <source>
        <dbReference type="ARBA" id="ARBA00023015"/>
    </source>
</evidence>
<keyword evidence="9" id="KW-0539">Nucleus</keyword>
<feature type="compositionally biased region" description="Low complexity" evidence="10">
    <location>
        <begin position="284"/>
        <end position="298"/>
    </location>
</feature>
<evidence type="ECO:0000256" key="9">
    <source>
        <dbReference type="ARBA" id="ARBA00023242"/>
    </source>
</evidence>
<evidence type="ECO:0000256" key="10">
    <source>
        <dbReference type="SAM" id="MobiDB-lite"/>
    </source>
</evidence>
<keyword evidence="13" id="KW-1185">Reference proteome</keyword>
<dbReference type="OrthoDB" id="1741719at2759"/>
<feature type="region of interest" description="Disordered" evidence="10">
    <location>
        <begin position="530"/>
        <end position="561"/>
    </location>
</feature>
<keyword evidence="4" id="KW-0853">WD repeat</keyword>
<dbReference type="SUPFAM" id="SSF50978">
    <property type="entry name" value="WD40 repeat-like"/>
    <property type="match status" value="1"/>
</dbReference>
<dbReference type="PANTHER" id="PTHR13831:SF0">
    <property type="entry name" value="PROTEIN HIRA"/>
    <property type="match status" value="1"/>
</dbReference>
<evidence type="ECO:0000256" key="5">
    <source>
        <dbReference type="ARBA" id="ARBA00022737"/>
    </source>
</evidence>
<dbReference type="eggNOG" id="KOG0973">
    <property type="taxonomic scope" value="Eukaryota"/>
</dbReference>
<dbReference type="GO" id="GO:0000417">
    <property type="term" value="C:HIR complex"/>
    <property type="evidence" value="ECO:0007669"/>
    <property type="project" value="TreeGrafter"/>
</dbReference>
<dbReference type="InterPro" id="IPR011494">
    <property type="entry name" value="HIRA-like_C"/>
</dbReference>
<evidence type="ECO:0000256" key="6">
    <source>
        <dbReference type="ARBA" id="ARBA00022853"/>
    </source>
</evidence>
<dbReference type="InterPro" id="IPR036322">
    <property type="entry name" value="WD40_repeat_dom_sf"/>
</dbReference>
<name>G4TZ57_SERID</name>
<accession>G4TZ57</accession>
<dbReference type="FunCoup" id="G4TZ57">
    <property type="interactions" value="352"/>
</dbReference>
<dbReference type="AlphaFoldDB" id="G4TZ57"/>
<dbReference type="GO" id="GO:0006351">
    <property type="term" value="P:DNA-templated transcription"/>
    <property type="evidence" value="ECO:0007669"/>
    <property type="project" value="InterPro"/>
</dbReference>
<feature type="compositionally biased region" description="Low complexity" evidence="10">
    <location>
        <begin position="530"/>
        <end position="545"/>
    </location>
</feature>
<reference evidence="12 13" key="1">
    <citation type="journal article" date="2011" name="PLoS Pathog.">
        <title>Endophytic Life Strategies Decoded by Genome and Transcriptome Analyses of the Mutualistic Root Symbiont Piriformospora indica.</title>
        <authorList>
            <person name="Zuccaro A."/>
            <person name="Lahrmann U."/>
            <person name="Guldener U."/>
            <person name="Langen G."/>
            <person name="Pfiffi S."/>
            <person name="Biedenkopf D."/>
            <person name="Wong P."/>
            <person name="Samans B."/>
            <person name="Grimm C."/>
            <person name="Basiewicz M."/>
            <person name="Murat C."/>
            <person name="Martin F."/>
            <person name="Kogel K.H."/>
        </authorList>
    </citation>
    <scope>NUCLEOTIDE SEQUENCE [LARGE SCALE GENOMIC DNA]</scope>
    <source>
        <strain evidence="12 13">DSM 11827</strain>
    </source>
</reference>
<evidence type="ECO:0000256" key="3">
    <source>
        <dbReference type="ARBA" id="ARBA00022491"/>
    </source>
</evidence>
<keyword evidence="6" id="KW-0156">Chromatin regulator</keyword>
<dbReference type="Proteomes" id="UP000007148">
    <property type="component" value="Unassembled WGS sequence"/>
</dbReference>
<feature type="domain" description="Protein HIRA-like C-terminal" evidence="11">
    <location>
        <begin position="429"/>
        <end position="616"/>
    </location>
</feature>
<dbReference type="STRING" id="1109443.G4TZ57"/>
<keyword evidence="7" id="KW-0805">Transcription regulation</keyword>
<dbReference type="InParanoid" id="G4TZ57"/>
<proteinExistence type="inferred from homology"/>
<keyword evidence="5" id="KW-0677">Repeat</keyword>
<dbReference type="GO" id="GO:0006338">
    <property type="term" value="P:chromatin remodeling"/>
    <property type="evidence" value="ECO:0007669"/>
    <property type="project" value="InterPro"/>
</dbReference>
<evidence type="ECO:0000259" key="11">
    <source>
        <dbReference type="Pfam" id="PF07569"/>
    </source>
</evidence>
<dbReference type="Gene3D" id="2.130.10.10">
    <property type="entry name" value="YVTN repeat-like/Quinoprotein amine dehydrogenase"/>
    <property type="match status" value="1"/>
</dbReference>
<dbReference type="InterPro" id="IPR019015">
    <property type="entry name" value="HIRA_B_motif"/>
</dbReference>